<dbReference type="PANTHER" id="PTHR14490">
    <property type="entry name" value="ZINC FINGER, ZZ TYPE"/>
    <property type="match status" value="1"/>
</dbReference>
<feature type="compositionally biased region" description="Basic and acidic residues" evidence="1">
    <location>
        <begin position="137"/>
        <end position="156"/>
    </location>
</feature>
<evidence type="ECO:0000256" key="1">
    <source>
        <dbReference type="SAM" id="MobiDB-lite"/>
    </source>
</evidence>
<dbReference type="GO" id="GO:0030686">
    <property type="term" value="C:90S preribosome"/>
    <property type="evidence" value="ECO:0007669"/>
    <property type="project" value="TreeGrafter"/>
</dbReference>
<keyword evidence="3" id="KW-1185">Reference proteome</keyword>
<comment type="caution">
    <text evidence="2">The sequence shown here is derived from an EMBL/GenBank/DDBJ whole genome shotgun (WGS) entry which is preliminary data.</text>
</comment>
<dbReference type="GO" id="GO:0000447">
    <property type="term" value="P:endonucleolytic cleavage in ITS1 to separate SSU-rRNA from 5.8S rRNA and LSU-rRNA from tricistronic rRNA transcript (SSU-rRNA, 5.8S rRNA, LSU-rRNA)"/>
    <property type="evidence" value="ECO:0007669"/>
    <property type="project" value="TreeGrafter"/>
</dbReference>
<name>A0A9W8AHZ3_9FUNG</name>
<evidence type="ECO:0000313" key="2">
    <source>
        <dbReference type="EMBL" id="KAJ1949815.1"/>
    </source>
</evidence>
<dbReference type="InterPro" id="IPR018034">
    <property type="entry name" value="Kri1"/>
</dbReference>
<dbReference type="GO" id="GO:0005730">
    <property type="term" value="C:nucleolus"/>
    <property type="evidence" value="ECO:0007669"/>
    <property type="project" value="TreeGrafter"/>
</dbReference>
<dbReference type="AlphaFoldDB" id="A0A9W8AHZ3"/>
<dbReference type="EMBL" id="JANBPY010003900">
    <property type="protein sequence ID" value="KAJ1949815.1"/>
    <property type="molecule type" value="Genomic_DNA"/>
</dbReference>
<protein>
    <submittedName>
        <fullName evidence="2">Ribosome biogenesis protein Kri1</fullName>
    </submittedName>
</protein>
<feature type="region of interest" description="Disordered" evidence="1">
    <location>
        <begin position="135"/>
        <end position="156"/>
    </location>
</feature>
<evidence type="ECO:0000313" key="3">
    <source>
        <dbReference type="Proteomes" id="UP001150925"/>
    </source>
</evidence>
<gene>
    <name evidence="2" type="primary">kri1_2</name>
    <name evidence="2" type="ORF">IWQ62_006675</name>
</gene>
<feature type="region of interest" description="Disordered" evidence="1">
    <location>
        <begin position="76"/>
        <end position="104"/>
    </location>
</feature>
<reference evidence="2" key="1">
    <citation type="submission" date="2022-07" db="EMBL/GenBank/DDBJ databases">
        <title>Phylogenomic reconstructions and comparative analyses of Kickxellomycotina fungi.</title>
        <authorList>
            <person name="Reynolds N.K."/>
            <person name="Stajich J.E."/>
            <person name="Barry K."/>
            <person name="Grigoriev I.V."/>
            <person name="Crous P."/>
            <person name="Smith M.E."/>
        </authorList>
    </citation>
    <scope>NUCLEOTIDE SEQUENCE</scope>
    <source>
        <strain evidence="2">RSA 1196</strain>
    </source>
</reference>
<dbReference type="OrthoDB" id="10252032at2759"/>
<dbReference type="Proteomes" id="UP001150925">
    <property type="component" value="Unassembled WGS sequence"/>
</dbReference>
<feature type="non-terminal residue" evidence="2">
    <location>
        <position position="156"/>
    </location>
</feature>
<proteinExistence type="predicted"/>
<dbReference type="PANTHER" id="PTHR14490:SF5">
    <property type="entry name" value="PROTEIN KRI1 HOMOLOG"/>
    <property type="match status" value="1"/>
</dbReference>
<feature type="compositionally biased region" description="Acidic residues" evidence="1">
    <location>
        <begin position="83"/>
        <end position="98"/>
    </location>
</feature>
<organism evidence="2 3">
    <name type="scientific">Dispira parvispora</name>
    <dbReference type="NCBI Taxonomy" id="1520584"/>
    <lineage>
        <taxon>Eukaryota</taxon>
        <taxon>Fungi</taxon>
        <taxon>Fungi incertae sedis</taxon>
        <taxon>Zoopagomycota</taxon>
        <taxon>Kickxellomycotina</taxon>
        <taxon>Dimargaritomycetes</taxon>
        <taxon>Dimargaritales</taxon>
        <taxon>Dimargaritaceae</taxon>
        <taxon>Dispira</taxon>
    </lineage>
</organism>
<sequence length="156" mass="18548">MEDTDNVRVHQLDLDLDEEDTLFTINKKYAENYESRKRAEEITALKEKYGNLKDFEAERMEKMRLRMRKYGYKVDDPRLLESDSSDSEDSASEEDEVGELATPEIHVQVLKTLGAIRQRDQRIYDTQTEFFTEEQMNEARTKWEEKQKALKESEKP</sequence>
<accession>A0A9W8AHZ3</accession>